<evidence type="ECO:0000256" key="3">
    <source>
        <dbReference type="ARBA" id="ARBA00022691"/>
    </source>
</evidence>
<dbReference type="Gene3D" id="3.90.120.10">
    <property type="entry name" value="DNA Methylase, subunit A, domain 2"/>
    <property type="match status" value="1"/>
</dbReference>
<keyword evidence="9" id="KW-1185">Reference proteome</keyword>
<keyword evidence="3 5" id="KW-0949">S-adenosyl-L-methionine</keyword>
<dbReference type="RefSeq" id="WP_069116145.1">
    <property type="nucleotide sequence ID" value="NZ_CP017015.1"/>
</dbReference>
<dbReference type="InterPro" id="IPR031303">
    <property type="entry name" value="C5_meth_CS"/>
</dbReference>
<dbReference type="InterPro" id="IPR001525">
    <property type="entry name" value="C5_MeTfrase"/>
</dbReference>
<dbReference type="InterPro" id="IPR029063">
    <property type="entry name" value="SAM-dependent_MTases_sf"/>
</dbReference>
<evidence type="ECO:0000256" key="4">
    <source>
        <dbReference type="ARBA" id="ARBA00022747"/>
    </source>
</evidence>
<feature type="active site" evidence="5">
    <location>
        <position position="139"/>
    </location>
</feature>
<accession>A0A1B3SK59</accession>
<organism evidence="8 9">
    <name type="scientific">Spiroplasma helicoides</name>
    <dbReference type="NCBI Taxonomy" id="216938"/>
    <lineage>
        <taxon>Bacteria</taxon>
        <taxon>Bacillati</taxon>
        <taxon>Mycoplasmatota</taxon>
        <taxon>Mollicutes</taxon>
        <taxon>Entomoplasmatales</taxon>
        <taxon>Spiroplasmataceae</taxon>
        <taxon>Spiroplasma</taxon>
    </lineage>
</organism>
<evidence type="ECO:0000256" key="1">
    <source>
        <dbReference type="ARBA" id="ARBA00022603"/>
    </source>
</evidence>
<reference evidence="8 9" key="1">
    <citation type="submission" date="2016-08" db="EMBL/GenBank/DDBJ databases">
        <title>Complete genome sequence of Spiroplasma helicoides TABS-2 (DSM 22551).</title>
        <authorList>
            <person name="Shen W.-Y."/>
            <person name="Lo W.-S."/>
            <person name="Lai Y.-C."/>
            <person name="Kuo C.-H."/>
        </authorList>
    </citation>
    <scope>NUCLEOTIDE SEQUENCE [LARGE SCALE GENOMIC DNA]</scope>
    <source>
        <strain evidence="8 9">TABS-2</strain>
    </source>
</reference>
<protein>
    <recommendedName>
        <fullName evidence="7">Cytosine-specific methyltransferase</fullName>
        <ecNumber evidence="7">2.1.1.37</ecNumber>
    </recommendedName>
</protein>
<dbReference type="Pfam" id="PF00145">
    <property type="entry name" value="DNA_methylase"/>
    <property type="match status" value="1"/>
</dbReference>
<dbReference type="AlphaFoldDB" id="A0A1B3SK59"/>
<dbReference type="GO" id="GO:0003886">
    <property type="term" value="F:DNA (cytosine-5-)-methyltransferase activity"/>
    <property type="evidence" value="ECO:0007669"/>
    <property type="project" value="UniProtKB-EC"/>
</dbReference>
<gene>
    <name evidence="8" type="primary">dcm</name>
    <name evidence="8" type="ORF">SHELI_v1c03530</name>
</gene>
<dbReference type="GO" id="GO:0032259">
    <property type="term" value="P:methylation"/>
    <property type="evidence" value="ECO:0007669"/>
    <property type="project" value="UniProtKB-KW"/>
</dbReference>
<evidence type="ECO:0000256" key="5">
    <source>
        <dbReference type="PROSITE-ProRule" id="PRU01016"/>
    </source>
</evidence>
<comment type="catalytic activity">
    <reaction evidence="7">
        <text>a 2'-deoxycytidine in DNA + S-adenosyl-L-methionine = a 5-methyl-2'-deoxycytidine in DNA + S-adenosyl-L-homocysteine + H(+)</text>
        <dbReference type="Rhea" id="RHEA:13681"/>
        <dbReference type="Rhea" id="RHEA-COMP:11369"/>
        <dbReference type="Rhea" id="RHEA-COMP:11370"/>
        <dbReference type="ChEBI" id="CHEBI:15378"/>
        <dbReference type="ChEBI" id="CHEBI:57856"/>
        <dbReference type="ChEBI" id="CHEBI:59789"/>
        <dbReference type="ChEBI" id="CHEBI:85452"/>
        <dbReference type="ChEBI" id="CHEBI:85454"/>
        <dbReference type="EC" id="2.1.1.37"/>
    </reaction>
</comment>
<dbReference type="PANTHER" id="PTHR46098">
    <property type="entry name" value="TRNA (CYTOSINE(38)-C(5))-METHYLTRANSFERASE"/>
    <property type="match status" value="1"/>
</dbReference>
<keyword evidence="4" id="KW-0680">Restriction system</keyword>
<dbReference type="STRING" id="216938.SHELI_v1c03530"/>
<sequence length="434" mass="50051">MKKLKVFETFAGIGAQHKALSIIKKNNKGSFDFEVSGTSEWDVWANISYDKIHNENKKLANLNNDLEDTLDFLGKFTHSMDSKKPISFNSFKNKEFKLLQNLELSMKNSNNQGSIVEIKAKDLLKNIGDFDILTYSFPCQDLSVAGSFHGFNQGMKKGSGTRSGLLWEIERILKGLHKLNKLPKFLLLENVKNMISERHKEDYIDWLNFLHSIGYNTQTYLLNSLNYGIPQSRERVYALSVLNAKDFRDTFIDTKSIIEKCNIPKDVSTKYGINKTIKDVLKVNYDDKLERMEAIEARPNKTPSRKRMYNGNPVLFTKRKSEVLKYKNRKYEEYENGFYLSNSRTVTTKQDRHPNAGVIDLKGTSLESEKLSGKANYRFLTPRETFLLMGFDDDDFDKTLKNDIIKKEILYRQAGNSIVVNVLVAIFDMLKDVK</sequence>
<dbReference type="InterPro" id="IPR018117">
    <property type="entry name" value="C5_DNA_meth_AS"/>
</dbReference>
<dbReference type="InterPro" id="IPR050750">
    <property type="entry name" value="C5-MTase"/>
</dbReference>
<dbReference type="Gene3D" id="3.40.50.150">
    <property type="entry name" value="Vaccinia Virus protein VP39"/>
    <property type="match status" value="1"/>
</dbReference>
<dbReference type="NCBIfam" id="TIGR00675">
    <property type="entry name" value="dcm"/>
    <property type="match status" value="1"/>
</dbReference>
<dbReference type="KEGG" id="shj:SHELI_v1c03530"/>
<evidence type="ECO:0000256" key="7">
    <source>
        <dbReference type="RuleBase" id="RU000417"/>
    </source>
</evidence>
<dbReference type="PATRIC" id="fig|216938.3.peg.355"/>
<dbReference type="REBASE" id="157696">
    <property type="entry name" value="M.She22551ORF3530P"/>
</dbReference>
<dbReference type="PROSITE" id="PS51679">
    <property type="entry name" value="SAM_MT_C5"/>
    <property type="match status" value="1"/>
</dbReference>
<proteinExistence type="inferred from homology"/>
<evidence type="ECO:0000256" key="6">
    <source>
        <dbReference type="RuleBase" id="RU000416"/>
    </source>
</evidence>
<evidence type="ECO:0000313" key="8">
    <source>
        <dbReference type="EMBL" id="AOG60308.1"/>
    </source>
</evidence>
<dbReference type="PANTHER" id="PTHR46098:SF1">
    <property type="entry name" value="TRNA (CYTOSINE(38)-C(5))-METHYLTRANSFERASE"/>
    <property type="match status" value="1"/>
</dbReference>
<dbReference type="GO" id="GO:0009307">
    <property type="term" value="P:DNA restriction-modification system"/>
    <property type="evidence" value="ECO:0007669"/>
    <property type="project" value="UniProtKB-KW"/>
</dbReference>
<keyword evidence="1 5" id="KW-0489">Methyltransferase</keyword>
<dbReference type="OrthoDB" id="9813719at2"/>
<evidence type="ECO:0000313" key="9">
    <source>
        <dbReference type="Proteomes" id="UP000094378"/>
    </source>
</evidence>
<dbReference type="PROSITE" id="PS00095">
    <property type="entry name" value="C5_MTASE_2"/>
    <property type="match status" value="1"/>
</dbReference>
<keyword evidence="2 5" id="KW-0808">Transferase</keyword>
<dbReference type="PRINTS" id="PR00105">
    <property type="entry name" value="C5METTRFRASE"/>
</dbReference>
<comment type="similarity">
    <text evidence="5 6">Belongs to the class I-like SAM-binding methyltransferase superfamily. C5-methyltransferase family.</text>
</comment>
<evidence type="ECO:0000256" key="2">
    <source>
        <dbReference type="ARBA" id="ARBA00022679"/>
    </source>
</evidence>
<dbReference type="PROSITE" id="PS00094">
    <property type="entry name" value="C5_MTASE_1"/>
    <property type="match status" value="1"/>
</dbReference>
<dbReference type="EMBL" id="CP017015">
    <property type="protein sequence ID" value="AOG60308.1"/>
    <property type="molecule type" value="Genomic_DNA"/>
</dbReference>
<dbReference type="Proteomes" id="UP000094378">
    <property type="component" value="Chromosome"/>
</dbReference>
<dbReference type="EC" id="2.1.1.37" evidence="7"/>
<name>A0A1B3SK59_9MOLU</name>
<dbReference type="SUPFAM" id="SSF53335">
    <property type="entry name" value="S-adenosyl-L-methionine-dependent methyltransferases"/>
    <property type="match status" value="1"/>
</dbReference>